<organism evidence="1 2">
    <name type="scientific">Trametes coccinea (strain BRFM310)</name>
    <name type="common">Pycnoporus coccineus</name>
    <dbReference type="NCBI Taxonomy" id="1353009"/>
    <lineage>
        <taxon>Eukaryota</taxon>
        <taxon>Fungi</taxon>
        <taxon>Dikarya</taxon>
        <taxon>Basidiomycota</taxon>
        <taxon>Agaricomycotina</taxon>
        <taxon>Agaricomycetes</taxon>
        <taxon>Polyporales</taxon>
        <taxon>Polyporaceae</taxon>
        <taxon>Trametes</taxon>
    </lineage>
</organism>
<keyword evidence="2" id="KW-1185">Reference proteome</keyword>
<dbReference type="AlphaFoldDB" id="A0A1Y2IPQ9"/>
<proteinExistence type="predicted"/>
<protein>
    <submittedName>
        <fullName evidence="1">Uncharacterized protein</fullName>
    </submittedName>
</protein>
<dbReference type="Proteomes" id="UP000193067">
    <property type="component" value="Unassembled WGS sequence"/>
</dbReference>
<sequence length="205" mass="22605">MASPTLNDLAVHFDSVQYRRRPPLLCAPVLLPLSTKVPYASLLNSYADIMRICPPSTIGPIKGYNSSEPASPIPLYIEFPVSLPTADEPWSLSMDTPRVPLWNNRDVIVPILGEGFISDFIDFSPTGATLVIPLKHTAGTVYIRVPWSRLPLFLNASLKDTDIFNNRRDILVPVASVTSRTRVGPLSRLRKATSLQSLTKLLRAG</sequence>
<reference evidence="1 2" key="1">
    <citation type="journal article" date="2015" name="Biotechnol. Biofuels">
        <title>Enhanced degradation of softwood versus hardwood by the white-rot fungus Pycnoporus coccineus.</title>
        <authorList>
            <person name="Couturier M."/>
            <person name="Navarro D."/>
            <person name="Chevret D."/>
            <person name="Henrissat B."/>
            <person name="Piumi F."/>
            <person name="Ruiz-Duenas F.J."/>
            <person name="Martinez A.T."/>
            <person name="Grigoriev I.V."/>
            <person name="Riley R."/>
            <person name="Lipzen A."/>
            <person name="Berrin J.G."/>
            <person name="Master E.R."/>
            <person name="Rosso M.N."/>
        </authorList>
    </citation>
    <scope>NUCLEOTIDE SEQUENCE [LARGE SCALE GENOMIC DNA]</scope>
    <source>
        <strain evidence="1 2">BRFM310</strain>
    </source>
</reference>
<accession>A0A1Y2IPQ9</accession>
<name>A0A1Y2IPQ9_TRAC3</name>
<evidence type="ECO:0000313" key="1">
    <source>
        <dbReference type="EMBL" id="OSD03120.1"/>
    </source>
</evidence>
<dbReference type="EMBL" id="KZ084102">
    <property type="protein sequence ID" value="OSD03120.1"/>
    <property type="molecule type" value="Genomic_DNA"/>
</dbReference>
<evidence type="ECO:0000313" key="2">
    <source>
        <dbReference type="Proteomes" id="UP000193067"/>
    </source>
</evidence>
<dbReference type="OrthoDB" id="2762401at2759"/>
<gene>
    <name evidence="1" type="ORF">PYCCODRAFT_1467409</name>
</gene>